<reference evidence="2 3" key="1">
    <citation type="journal article" date="2016" name="Nat. Commun.">
        <title>Thousands of microbial genomes shed light on interconnected biogeochemical processes in an aquifer system.</title>
        <authorList>
            <person name="Anantharaman K."/>
            <person name="Brown C.T."/>
            <person name="Hug L.A."/>
            <person name="Sharon I."/>
            <person name="Castelle C.J."/>
            <person name="Probst A.J."/>
            <person name="Thomas B.C."/>
            <person name="Singh A."/>
            <person name="Wilkins M.J."/>
            <person name="Karaoz U."/>
            <person name="Brodie E.L."/>
            <person name="Williams K.H."/>
            <person name="Hubbard S.S."/>
            <person name="Banfield J.F."/>
        </authorList>
    </citation>
    <scope>NUCLEOTIDE SEQUENCE [LARGE SCALE GENOMIC DNA]</scope>
</reference>
<dbReference type="STRING" id="1802513.A3E46_01325"/>
<dbReference type="Proteomes" id="UP000178313">
    <property type="component" value="Unassembled WGS sequence"/>
</dbReference>
<organism evidence="2 3">
    <name type="scientific">Candidatus Woesebacteria bacterium RIFCSPHIGHO2_12_FULL_46_16</name>
    <dbReference type="NCBI Taxonomy" id="1802513"/>
    <lineage>
        <taxon>Bacteria</taxon>
        <taxon>Candidatus Woeseibacteriota</taxon>
    </lineage>
</organism>
<gene>
    <name evidence="2" type="ORF">A3E46_01325</name>
</gene>
<evidence type="ECO:0000313" key="3">
    <source>
        <dbReference type="Proteomes" id="UP000178313"/>
    </source>
</evidence>
<dbReference type="AlphaFoldDB" id="A0A1F8B147"/>
<sequence>MGKITSDTGKSAKNLARQAARQIAREPLEVLKQAGKQVAGQETAPTPEPQSFQPRVGQEVSPTKKQEIQKRDTRLIQALEQELKDIKNQKEFEEAKKKEEERHVLEEKAEAGKPVPQISSKRSRKLFGFGAKQKAESLKTRIEKPLPPTG</sequence>
<name>A0A1F8B147_9BACT</name>
<feature type="region of interest" description="Disordered" evidence="1">
    <location>
        <begin position="1"/>
        <end position="20"/>
    </location>
</feature>
<feature type="compositionally biased region" description="Polar residues" evidence="1">
    <location>
        <begin position="1"/>
        <end position="11"/>
    </location>
</feature>
<dbReference type="EMBL" id="MGGZ01000005">
    <property type="protein sequence ID" value="OGM57734.1"/>
    <property type="molecule type" value="Genomic_DNA"/>
</dbReference>
<proteinExistence type="predicted"/>
<protein>
    <submittedName>
        <fullName evidence="2">Uncharacterized protein</fullName>
    </submittedName>
</protein>
<comment type="caution">
    <text evidence="2">The sequence shown here is derived from an EMBL/GenBank/DDBJ whole genome shotgun (WGS) entry which is preliminary data.</text>
</comment>
<feature type="compositionally biased region" description="Basic and acidic residues" evidence="1">
    <location>
        <begin position="94"/>
        <end position="111"/>
    </location>
</feature>
<feature type="compositionally biased region" description="Basic and acidic residues" evidence="1">
    <location>
        <begin position="133"/>
        <end position="144"/>
    </location>
</feature>
<accession>A0A1F8B147</accession>
<feature type="region of interest" description="Disordered" evidence="1">
    <location>
        <begin position="26"/>
        <end position="70"/>
    </location>
</feature>
<evidence type="ECO:0000313" key="2">
    <source>
        <dbReference type="EMBL" id="OGM57734.1"/>
    </source>
</evidence>
<feature type="region of interest" description="Disordered" evidence="1">
    <location>
        <begin position="94"/>
        <end position="150"/>
    </location>
</feature>
<evidence type="ECO:0000256" key="1">
    <source>
        <dbReference type="SAM" id="MobiDB-lite"/>
    </source>
</evidence>